<dbReference type="EMBL" id="BGPR01152514">
    <property type="protein sequence ID" value="GBL63778.1"/>
    <property type="molecule type" value="Genomic_DNA"/>
</dbReference>
<gene>
    <name evidence="1" type="ORF">AVEN_86270_1</name>
</gene>
<dbReference type="AlphaFoldDB" id="A0A4Y1ZSI3"/>
<reference evidence="1 2" key="1">
    <citation type="journal article" date="2019" name="Sci. Rep.">
        <title>Orb-weaving spider Araneus ventricosus genome elucidates the spidroin gene catalogue.</title>
        <authorList>
            <person name="Kono N."/>
            <person name="Nakamura H."/>
            <person name="Ohtoshi R."/>
            <person name="Moran D.A.P."/>
            <person name="Shinohara A."/>
            <person name="Yoshida Y."/>
            <person name="Fujiwara M."/>
            <person name="Mori M."/>
            <person name="Tomita M."/>
            <person name="Arakawa K."/>
        </authorList>
    </citation>
    <scope>NUCLEOTIDE SEQUENCE [LARGE SCALE GENOMIC DNA]</scope>
</reference>
<comment type="caution">
    <text evidence="1">The sequence shown here is derived from an EMBL/GenBank/DDBJ whole genome shotgun (WGS) entry which is preliminary data.</text>
</comment>
<protein>
    <submittedName>
        <fullName evidence="1">Uncharacterized protein</fullName>
    </submittedName>
</protein>
<dbReference type="Proteomes" id="UP000499080">
    <property type="component" value="Unassembled WGS sequence"/>
</dbReference>
<accession>A0A4Y1ZSI3</accession>
<name>A0A4Y1ZSI3_ARAVE</name>
<dbReference type="OrthoDB" id="6473370at2759"/>
<sequence length="127" mass="14488">MAALHINPPENFTFSTPCNWSKWKMRFERYRIASGLSTKTRNEQVNSLLYIMGEQAEDIFSFFGLSETEQDDFDIVLKMFNPLSGSVSLVKRFEKRLFEDPLSVLKVRAPPNRTCSKSAADSVSSPL</sequence>
<evidence type="ECO:0000313" key="2">
    <source>
        <dbReference type="Proteomes" id="UP000499080"/>
    </source>
</evidence>
<organism evidence="1 2">
    <name type="scientific">Araneus ventricosus</name>
    <name type="common">Orbweaver spider</name>
    <name type="synonym">Epeira ventricosa</name>
    <dbReference type="NCBI Taxonomy" id="182803"/>
    <lineage>
        <taxon>Eukaryota</taxon>
        <taxon>Metazoa</taxon>
        <taxon>Ecdysozoa</taxon>
        <taxon>Arthropoda</taxon>
        <taxon>Chelicerata</taxon>
        <taxon>Arachnida</taxon>
        <taxon>Araneae</taxon>
        <taxon>Araneomorphae</taxon>
        <taxon>Entelegynae</taxon>
        <taxon>Araneoidea</taxon>
        <taxon>Araneidae</taxon>
        <taxon>Araneus</taxon>
    </lineage>
</organism>
<keyword evidence="2" id="KW-1185">Reference proteome</keyword>
<evidence type="ECO:0000313" key="1">
    <source>
        <dbReference type="EMBL" id="GBL63778.1"/>
    </source>
</evidence>
<proteinExistence type="predicted"/>